<comment type="subcellular location">
    <subcellularLocation>
        <location evidence="1">Cell membrane</location>
        <topology evidence="1">Multi-pass membrane protein</topology>
    </subcellularLocation>
</comment>
<dbReference type="AlphaFoldDB" id="A0A6S6M2Y0"/>
<evidence type="ECO:0000256" key="6">
    <source>
        <dbReference type="ARBA" id="ARBA00023136"/>
    </source>
</evidence>
<dbReference type="RefSeq" id="WP_185244551.1">
    <property type="nucleotide sequence ID" value="NZ_AP023213.1"/>
</dbReference>
<feature type="transmembrane region" description="Helical" evidence="7">
    <location>
        <begin position="92"/>
        <end position="112"/>
    </location>
</feature>
<keyword evidence="6 7" id="KW-0472">Membrane</keyword>
<dbReference type="InterPro" id="IPR051817">
    <property type="entry name" value="FDH_cytochrome_b556_subunit"/>
</dbReference>
<gene>
    <name evidence="8" type="ORF">GEOBRER4_n1108</name>
</gene>
<feature type="transmembrane region" description="Helical" evidence="7">
    <location>
        <begin position="347"/>
        <end position="366"/>
    </location>
</feature>
<sequence>MGNPEEYQKLEGKIFTKSFFILLSVVLLGFYFVGVRYVKGIGAVSNMSDGYPWGIWITYDVATGTAIACGGYAVAILVYIRNRMQYHPMIRSAILTSMFGYGLAGFSVMVDLGRPWNAYNFFIPSKWQANSAMFEVALCVMAYSTVLILEFLPAILTSIEQSKWERMNAVRNWLHPKIAPDQKSMQDKLEMVRLGAIWLKPRLNKVLIFFIVLGITLPTMHQSSLGSLLLIASTKLHPLWHTGFLPLLFLLNCVFIGYAIAILESIISSYSFRRPFETEELSGLAALIPFVTVIWLSVVIGDLAYRGQIGAALKGDFYSGWFMTEFLLVASGSLLLFFKKLRKSPRWLFTSASLIVLGGALYRFNVYLIGFNPGQGWRYFPSFAEVMITVGIVALEVLGYKVFVALFPVLPNTSAHGGGHAPAKKAAAQKGKKASIEVQHAPVEAH</sequence>
<keyword evidence="3" id="KW-1003">Cell membrane</keyword>
<keyword evidence="4 7" id="KW-0812">Transmembrane</keyword>
<feature type="transmembrane region" description="Helical" evidence="7">
    <location>
        <begin position="317"/>
        <end position="338"/>
    </location>
</feature>
<dbReference type="Gene3D" id="1.20.1630.10">
    <property type="entry name" value="Formate dehydrogenase/DMSO reductase domain"/>
    <property type="match status" value="1"/>
</dbReference>
<evidence type="ECO:0000256" key="2">
    <source>
        <dbReference type="ARBA" id="ARBA00008929"/>
    </source>
</evidence>
<keyword evidence="5 7" id="KW-1133">Transmembrane helix</keyword>
<comment type="similarity">
    <text evidence="2">Belongs to the NrfD family.</text>
</comment>
<dbReference type="KEGG" id="gbn:GEOBRER4_10660"/>
<accession>A0A6S6M2Y0</accession>
<keyword evidence="9" id="KW-1185">Reference proteome</keyword>
<dbReference type="GO" id="GO:0009061">
    <property type="term" value="P:anaerobic respiration"/>
    <property type="evidence" value="ECO:0007669"/>
    <property type="project" value="TreeGrafter"/>
</dbReference>
<feature type="transmembrane region" description="Helical" evidence="7">
    <location>
        <begin position="206"/>
        <end position="232"/>
    </location>
</feature>
<evidence type="ECO:0000313" key="9">
    <source>
        <dbReference type="Proteomes" id="UP000515472"/>
    </source>
</evidence>
<organism evidence="8 9">
    <name type="scientific">Citrifermentans bremense</name>
    <dbReference type="NCBI Taxonomy" id="60035"/>
    <lineage>
        <taxon>Bacteria</taxon>
        <taxon>Pseudomonadati</taxon>
        <taxon>Thermodesulfobacteriota</taxon>
        <taxon>Desulfuromonadia</taxon>
        <taxon>Geobacterales</taxon>
        <taxon>Geobacteraceae</taxon>
        <taxon>Citrifermentans</taxon>
    </lineage>
</organism>
<evidence type="ECO:0000256" key="4">
    <source>
        <dbReference type="ARBA" id="ARBA00022692"/>
    </source>
</evidence>
<feature type="transmembrane region" description="Helical" evidence="7">
    <location>
        <begin position="53"/>
        <end position="80"/>
    </location>
</feature>
<protein>
    <submittedName>
        <fullName evidence="8">Ni/Fe-hydrogenase 2 b-type cytochrome subunit HybB</fullName>
    </submittedName>
</protein>
<evidence type="ECO:0000256" key="3">
    <source>
        <dbReference type="ARBA" id="ARBA00022475"/>
    </source>
</evidence>
<dbReference type="Pfam" id="PF03916">
    <property type="entry name" value="NrfD"/>
    <property type="match status" value="1"/>
</dbReference>
<evidence type="ECO:0000256" key="1">
    <source>
        <dbReference type="ARBA" id="ARBA00004651"/>
    </source>
</evidence>
<evidence type="ECO:0000256" key="5">
    <source>
        <dbReference type="ARBA" id="ARBA00022989"/>
    </source>
</evidence>
<feature type="transmembrane region" description="Helical" evidence="7">
    <location>
        <begin position="14"/>
        <end position="33"/>
    </location>
</feature>
<dbReference type="GO" id="GO:0005886">
    <property type="term" value="C:plasma membrane"/>
    <property type="evidence" value="ECO:0007669"/>
    <property type="project" value="UniProtKB-SubCell"/>
</dbReference>
<feature type="transmembrane region" description="Helical" evidence="7">
    <location>
        <begin position="244"/>
        <end position="263"/>
    </location>
</feature>
<reference evidence="8 9" key="1">
    <citation type="submission" date="2020-06" db="EMBL/GenBank/DDBJ databases">
        <title>Interaction of electrochemicaly active bacteria, Geobacter bremensis R4 on different carbon anode.</title>
        <authorList>
            <person name="Meng L."/>
            <person name="Yoshida N."/>
        </authorList>
    </citation>
    <scope>NUCLEOTIDE SEQUENCE [LARGE SCALE GENOMIC DNA]</scope>
    <source>
        <strain evidence="8 9">R4</strain>
    </source>
</reference>
<dbReference type="Proteomes" id="UP000515472">
    <property type="component" value="Chromosome"/>
</dbReference>
<dbReference type="NCBIfam" id="NF008133">
    <property type="entry name" value="PRK10881.1"/>
    <property type="match status" value="1"/>
</dbReference>
<dbReference type="PANTHER" id="PTHR30074:SF4">
    <property type="entry name" value="NI_FE-HYDROGENASE 2 B-TYPE CYTOCHROME SUBUNIT-RELATED"/>
    <property type="match status" value="1"/>
</dbReference>
<dbReference type="InterPro" id="IPR005614">
    <property type="entry name" value="NrfD-like"/>
</dbReference>
<dbReference type="PANTHER" id="PTHR30074">
    <property type="entry name" value="FORMATE DEHYDROGENASE, NITRATE-INDUCIBLE, CYTOCHROME B556 FDN SUBUNIT"/>
    <property type="match status" value="1"/>
</dbReference>
<proteinExistence type="inferred from homology"/>
<evidence type="ECO:0000256" key="7">
    <source>
        <dbReference type="SAM" id="Phobius"/>
    </source>
</evidence>
<feature type="transmembrane region" description="Helical" evidence="7">
    <location>
        <begin position="132"/>
        <end position="156"/>
    </location>
</feature>
<evidence type="ECO:0000313" key="8">
    <source>
        <dbReference type="EMBL" id="BCG46316.1"/>
    </source>
</evidence>
<name>A0A6S6M2Y0_9BACT</name>
<dbReference type="EMBL" id="AP023213">
    <property type="protein sequence ID" value="BCG46316.1"/>
    <property type="molecule type" value="Genomic_DNA"/>
</dbReference>
<feature type="transmembrane region" description="Helical" evidence="7">
    <location>
        <begin position="386"/>
        <end position="410"/>
    </location>
</feature>
<feature type="transmembrane region" description="Helical" evidence="7">
    <location>
        <begin position="284"/>
        <end position="305"/>
    </location>
</feature>